<protein>
    <submittedName>
        <fullName evidence="1">Uncharacterized protein</fullName>
    </submittedName>
</protein>
<evidence type="ECO:0000313" key="1">
    <source>
        <dbReference type="EMBL" id="ABC30074.1"/>
    </source>
</evidence>
<dbReference type="OrthoDB" id="7022789at2"/>
<gene>
    <name evidence="1" type="ordered locus">HCH_03319</name>
</gene>
<dbReference type="STRING" id="349521.HCH_03319"/>
<evidence type="ECO:0000313" key="2">
    <source>
        <dbReference type="Proteomes" id="UP000000238"/>
    </source>
</evidence>
<dbReference type="HOGENOM" id="CLU_721141_0_0_6"/>
<accession>Q2SH00</accession>
<sequence length="383" mass="41375">MPNPITLSSFVTAARQNEGRLVVNNNNTVAASGNMGDRHVTSASAEKKINSDNQNANNEFAKVMRQAFGEKIAGQAIGTALQDKTQALTGRTVLNVFQHAKQLQDDRGLLGNMYASLMDRVGLAPSKSHIRETWHNLKPHVNVEQRARGESDATVDSLDLHDMRSFATFVPKGVSEAAAMEFLMTHDDGKLLMANIARNTANWDDSTAEKKASNTQTRLNIALQQVMSGERLPTRLQLNVGDELVKITKRGETPSAYSPYFTTRAALEQAIRTVDKSDPNRSIAAVFGLPLGSIDAKDVYDVHVIRVTQATSVLTSTVAPTEELGSHVKTPGGAMQILMSRADAENVTTTIKERADTSGVGASVIRTVGDLFKVAQSQLGFGS</sequence>
<dbReference type="KEGG" id="hch:HCH_03319"/>
<proteinExistence type="predicted"/>
<name>Q2SH00_HAHCH</name>
<dbReference type="Proteomes" id="UP000000238">
    <property type="component" value="Chromosome"/>
</dbReference>
<reference evidence="1 2" key="1">
    <citation type="journal article" date="2005" name="Nucleic Acids Res.">
        <title>Genomic blueprint of Hahella chejuensis, a marine microbe producing an algicidal agent.</title>
        <authorList>
            <person name="Jeong H."/>
            <person name="Yim J.H."/>
            <person name="Lee C."/>
            <person name="Choi S.-H."/>
            <person name="Park Y.K."/>
            <person name="Yoon S.H."/>
            <person name="Hur C.-G."/>
            <person name="Kang H.-Y."/>
            <person name="Kim D."/>
            <person name="Lee H.H."/>
            <person name="Park K.H."/>
            <person name="Park S.-H."/>
            <person name="Park H.-S."/>
            <person name="Lee H.K."/>
            <person name="Oh T.K."/>
            <person name="Kim J.F."/>
        </authorList>
    </citation>
    <scope>NUCLEOTIDE SEQUENCE [LARGE SCALE GENOMIC DNA]</scope>
    <source>
        <strain evidence="1 2">KCTC 2396</strain>
    </source>
</reference>
<dbReference type="RefSeq" id="WP_011397143.1">
    <property type="nucleotide sequence ID" value="NC_007645.1"/>
</dbReference>
<keyword evidence="2" id="KW-1185">Reference proteome</keyword>
<organism evidence="1 2">
    <name type="scientific">Hahella chejuensis (strain KCTC 2396)</name>
    <dbReference type="NCBI Taxonomy" id="349521"/>
    <lineage>
        <taxon>Bacteria</taxon>
        <taxon>Pseudomonadati</taxon>
        <taxon>Pseudomonadota</taxon>
        <taxon>Gammaproteobacteria</taxon>
        <taxon>Oceanospirillales</taxon>
        <taxon>Hahellaceae</taxon>
        <taxon>Hahella</taxon>
    </lineage>
</organism>
<dbReference type="EMBL" id="CP000155">
    <property type="protein sequence ID" value="ABC30074.1"/>
    <property type="molecule type" value="Genomic_DNA"/>
</dbReference>
<dbReference type="AlphaFoldDB" id="Q2SH00"/>